<dbReference type="Pfam" id="PF17727">
    <property type="entry name" value="CtsR_C"/>
    <property type="match status" value="1"/>
</dbReference>
<dbReference type="GO" id="GO:0006355">
    <property type="term" value="P:regulation of DNA-templated transcription"/>
    <property type="evidence" value="ECO:0007669"/>
    <property type="project" value="UniProtKB-UniRule"/>
</dbReference>
<dbReference type="InterPro" id="IPR041902">
    <property type="entry name" value="CtsR_N_sf"/>
</dbReference>
<evidence type="ECO:0000259" key="9">
    <source>
        <dbReference type="Pfam" id="PF17727"/>
    </source>
</evidence>
<dbReference type="RefSeq" id="WP_019225184.1">
    <property type="nucleotide sequence ID" value="NZ_CP046996.1"/>
</dbReference>
<dbReference type="AlphaFoldDB" id="A0A857DEC5"/>
<evidence type="ECO:0000256" key="4">
    <source>
        <dbReference type="ARBA" id="ARBA00023015"/>
    </source>
</evidence>
<dbReference type="GO" id="GO:0003677">
    <property type="term" value="F:DNA binding"/>
    <property type="evidence" value="ECO:0007669"/>
    <property type="project" value="UniProtKB-UniRule"/>
</dbReference>
<keyword evidence="6 7" id="KW-0804">Transcription</keyword>
<protein>
    <recommendedName>
        <fullName evidence="2 7">Transcriptional regulator CtsR</fullName>
    </recommendedName>
</protein>
<keyword evidence="4 7" id="KW-0805">Transcription regulation</keyword>
<evidence type="ECO:0000256" key="7">
    <source>
        <dbReference type="PIRNR" id="PIRNR010607"/>
    </source>
</evidence>
<dbReference type="Proteomes" id="UP000430508">
    <property type="component" value="Chromosome"/>
</dbReference>
<keyword evidence="3 7" id="KW-0678">Repressor</keyword>
<sequence length="157" mass="17985">MSNLADRIEEYLKKIIEQAEVGYIVLQRGYLADFFSCAPSQINYVLTTRFTAERGYLVESRRGGGGYLRIVRLGLDPEGKFQRLMSELIGDDLSQDRANNLVDRLREEELFTKREAILVKTIFSDRLLAGVTNLPSTLRARMMKEILANMCRDDVND</sequence>
<evidence type="ECO:0000256" key="6">
    <source>
        <dbReference type="ARBA" id="ARBA00023163"/>
    </source>
</evidence>
<keyword evidence="5 7" id="KW-0238">DNA-binding</keyword>
<evidence type="ECO:0000313" key="11">
    <source>
        <dbReference type="Proteomes" id="UP000430508"/>
    </source>
</evidence>
<dbReference type="InterPro" id="IPR040465">
    <property type="entry name" value="CtsR_N"/>
</dbReference>
<feature type="domain" description="CtsR C-terminal dimerization" evidence="9">
    <location>
        <begin position="80"/>
        <end position="147"/>
    </location>
</feature>
<dbReference type="InterPro" id="IPR041908">
    <property type="entry name" value="CtsR_C_sf"/>
</dbReference>
<evidence type="ECO:0000256" key="3">
    <source>
        <dbReference type="ARBA" id="ARBA00022491"/>
    </source>
</evidence>
<dbReference type="InterPro" id="IPR008463">
    <property type="entry name" value="CtsR"/>
</dbReference>
<dbReference type="Gene3D" id="1.10.1200.150">
    <property type="entry name" value="Transcriptional regulator CtsR, C-terminal domain"/>
    <property type="match status" value="1"/>
</dbReference>
<gene>
    <name evidence="10" type="ORF">GQ588_02560</name>
</gene>
<dbReference type="InterPro" id="IPR041473">
    <property type="entry name" value="CtsR_C"/>
</dbReference>
<dbReference type="PIRSF" id="PIRSF010607">
    <property type="entry name" value="Txn_repr_CtsR"/>
    <property type="match status" value="1"/>
</dbReference>
<name>A0A857DEC5_9FIRM</name>
<evidence type="ECO:0000259" key="8">
    <source>
        <dbReference type="Pfam" id="PF05848"/>
    </source>
</evidence>
<organism evidence="10 11">
    <name type="scientific">Dehalobacter restrictus</name>
    <dbReference type="NCBI Taxonomy" id="55583"/>
    <lineage>
        <taxon>Bacteria</taxon>
        <taxon>Bacillati</taxon>
        <taxon>Bacillota</taxon>
        <taxon>Clostridia</taxon>
        <taxon>Eubacteriales</taxon>
        <taxon>Desulfitobacteriaceae</taxon>
        <taxon>Dehalobacter</taxon>
    </lineage>
</organism>
<dbReference type="EMBL" id="CP046996">
    <property type="protein sequence ID" value="QGZ99609.1"/>
    <property type="molecule type" value="Genomic_DNA"/>
</dbReference>
<evidence type="ECO:0000256" key="5">
    <source>
        <dbReference type="ARBA" id="ARBA00023125"/>
    </source>
</evidence>
<evidence type="ECO:0000256" key="2">
    <source>
        <dbReference type="ARBA" id="ARBA00014129"/>
    </source>
</evidence>
<dbReference type="Pfam" id="PF05848">
    <property type="entry name" value="CtsR"/>
    <property type="match status" value="1"/>
</dbReference>
<feature type="domain" description="CtsR N-terminal HTH" evidence="8">
    <location>
        <begin position="3"/>
        <end position="73"/>
    </location>
</feature>
<evidence type="ECO:0000313" key="10">
    <source>
        <dbReference type="EMBL" id="QGZ99609.1"/>
    </source>
</evidence>
<proteinExistence type="inferred from homology"/>
<comment type="similarity">
    <text evidence="1 7">Belongs to the CtsR family.</text>
</comment>
<evidence type="ECO:0000256" key="1">
    <source>
        <dbReference type="ARBA" id="ARBA00010189"/>
    </source>
</evidence>
<accession>A0A857DEC5</accession>
<reference evidence="10 11" key="1">
    <citation type="submission" date="2019-12" db="EMBL/GenBank/DDBJ databases">
        <title>Sequence classification of anaerobic respiratory reductive dehalogenases: First we see many, then we see few.</title>
        <authorList>
            <person name="Molenda O."/>
            <person name="Puentes Jacome L.A."/>
            <person name="Cao X."/>
            <person name="Nesbo C.L."/>
            <person name="Tang S."/>
            <person name="Morson N."/>
            <person name="Patron J."/>
            <person name="Lomheim L."/>
            <person name="Wishart D.S."/>
            <person name="Edwards E.A."/>
        </authorList>
    </citation>
    <scope>NUCLEOTIDE SEQUENCE [LARGE SCALE GENOMIC DNA]</scope>
    <source>
        <strain evidence="10 11">12DCA</strain>
    </source>
</reference>
<dbReference type="Gene3D" id="3.30.56.130">
    <property type="entry name" value="Transcriptional regulator CtsR, winged HTH domain"/>
    <property type="match status" value="1"/>
</dbReference>